<keyword evidence="2" id="KW-1185">Reference proteome</keyword>
<name>A0AAV4TAN9_9ARAC</name>
<dbReference type="Proteomes" id="UP001054837">
    <property type="component" value="Unassembled WGS sequence"/>
</dbReference>
<dbReference type="AlphaFoldDB" id="A0AAV4TAN9"/>
<gene>
    <name evidence="1" type="ORF">CDAR_484131</name>
</gene>
<dbReference type="EMBL" id="BPLQ01009118">
    <property type="protein sequence ID" value="GIY41847.1"/>
    <property type="molecule type" value="Genomic_DNA"/>
</dbReference>
<sequence>MFFFSPAIVLNPKQKKHRRNKSPFSVRKPKVNCFILVYLRRDSKFNHTWPALQNTSTPHPPLFLFLFRPSFFLYRHCRFLYFVSEQSRRRRPNYGGGVCYMIPLPRDHKKAQDASTCLSILPSTAHQTVPGLIRRVTDGLSS</sequence>
<proteinExistence type="predicted"/>
<evidence type="ECO:0000313" key="2">
    <source>
        <dbReference type="Proteomes" id="UP001054837"/>
    </source>
</evidence>
<comment type="caution">
    <text evidence="1">The sequence shown here is derived from an EMBL/GenBank/DDBJ whole genome shotgun (WGS) entry which is preliminary data.</text>
</comment>
<protein>
    <submittedName>
        <fullName evidence="1">Uncharacterized protein</fullName>
    </submittedName>
</protein>
<evidence type="ECO:0000313" key="1">
    <source>
        <dbReference type="EMBL" id="GIY41847.1"/>
    </source>
</evidence>
<organism evidence="1 2">
    <name type="scientific">Caerostris darwini</name>
    <dbReference type="NCBI Taxonomy" id="1538125"/>
    <lineage>
        <taxon>Eukaryota</taxon>
        <taxon>Metazoa</taxon>
        <taxon>Ecdysozoa</taxon>
        <taxon>Arthropoda</taxon>
        <taxon>Chelicerata</taxon>
        <taxon>Arachnida</taxon>
        <taxon>Araneae</taxon>
        <taxon>Araneomorphae</taxon>
        <taxon>Entelegynae</taxon>
        <taxon>Araneoidea</taxon>
        <taxon>Araneidae</taxon>
        <taxon>Caerostris</taxon>
    </lineage>
</organism>
<accession>A0AAV4TAN9</accession>
<reference evidence="1 2" key="1">
    <citation type="submission" date="2021-06" db="EMBL/GenBank/DDBJ databases">
        <title>Caerostris darwini draft genome.</title>
        <authorList>
            <person name="Kono N."/>
            <person name="Arakawa K."/>
        </authorList>
    </citation>
    <scope>NUCLEOTIDE SEQUENCE [LARGE SCALE GENOMIC DNA]</scope>
</reference>